<dbReference type="EMBL" id="FOUB01000014">
    <property type="protein sequence ID" value="SFM13759.1"/>
    <property type="molecule type" value="Genomic_DNA"/>
</dbReference>
<organism evidence="1 2">
    <name type="scientific">Nitrosomonas communis</name>
    <dbReference type="NCBI Taxonomy" id="44574"/>
    <lineage>
        <taxon>Bacteria</taxon>
        <taxon>Pseudomonadati</taxon>
        <taxon>Pseudomonadota</taxon>
        <taxon>Betaproteobacteria</taxon>
        <taxon>Nitrosomonadales</taxon>
        <taxon>Nitrosomonadaceae</taxon>
        <taxon>Nitrosomonas</taxon>
    </lineage>
</organism>
<dbReference type="RefSeq" id="WP_074904920.1">
    <property type="nucleotide sequence ID" value="NZ_FOUB01000014.1"/>
</dbReference>
<keyword evidence="2" id="KW-1185">Reference proteome</keyword>
<evidence type="ECO:0000313" key="1">
    <source>
        <dbReference type="EMBL" id="SFM13759.1"/>
    </source>
</evidence>
<sequence length="250" mass="29256">MRKHELDLLANAVDSFNEALAKYRVAEGGDVTAYKFAIIHFAHFLELLFKYYVTQSHPLLIYKNPFAKDVERQQTIGLWEAVQFLRNEGHVIAPEFQKDLEWLKKLRNSIEHYKFTMELREVRFTLGRLTQALLEFNDYIADFDIRDHIDSNNLGVFETLSDEYKAEVAAAQKQAEEESETDQAESCLYCGNDTAALIEKTYKCFYCQEEDPILECCVCGCDERRYNMSLWNDEHEDYICEGCEDRISNM</sequence>
<dbReference type="OrthoDB" id="8906052at2"/>
<dbReference type="Proteomes" id="UP000183287">
    <property type="component" value="Unassembled WGS sequence"/>
</dbReference>
<proteinExistence type="predicted"/>
<evidence type="ECO:0000313" key="2">
    <source>
        <dbReference type="Proteomes" id="UP000183287"/>
    </source>
</evidence>
<name>A0A1I4NE57_9PROT</name>
<reference evidence="2" key="1">
    <citation type="submission" date="2016-10" db="EMBL/GenBank/DDBJ databases">
        <authorList>
            <person name="Varghese N."/>
            <person name="Submissions S."/>
        </authorList>
    </citation>
    <scope>NUCLEOTIDE SEQUENCE [LARGE SCALE GENOMIC DNA]</scope>
    <source>
        <strain evidence="2">Nm44</strain>
    </source>
</reference>
<gene>
    <name evidence="1" type="ORF">SAMN05421863_101469</name>
</gene>
<protein>
    <submittedName>
        <fullName evidence="1">Uncharacterized protein</fullName>
    </submittedName>
</protein>
<dbReference type="AlphaFoldDB" id="A0A1I4NE57"/>
<accession>A0A1I4NE57</accession>